<keyword evidence="3" id="KW-1185">Reference proteome</keyword>
<dbReference type="Proteomes" id="UP000278143">
    <property type="component" value="Unassembled WGS sequence"/>
</dbReference>
<evidence type="ECO:0000256" key="1">
    <source>
        <dbReference type="SAM" id="MobiDB-lite"/>
    </source>
</evidence>
<feature type="compositionally biased region" description="Basic and acidic residues" evidence="1">
    <location>
        <begin position="130"/>
        <end position="144"/>
    </location>
</feature>
<feature type="region of interest" description="Disordered" evidence="1">
    <location>
        <begin position="236"/>
        <end position="261"/>
    </location>
</feature>
<feature type="compositionally biased region" description="Basic residues" evidence="1">
    <location>
        <begin position="175"/>
        <end position="187"/>
    </location>
</feature>
<name>A0A4P9YV41_9FUNG</name>
<accession>A0A4P9YV41</accession>
<dbReference type="EMBL" id="KZ990791">
    <property type="protein sequence ID" value="RKP23658.1"/>
    <property type="molecule type" value="Genomic_DNA"/>
</dbReference>
<feature type="region of interest" description="Disordered" evidence="1">
    <location>
        <begin position="161"/>
        <end position="190"/>
    </location>
</feature>
<organism evidence="2 3">
    <name type="scientific">Syncephalis pseudoplumigaleata</name>
    <dbReference type="NCBI Taxonomy" id="1712513"/>
    <lineage>
        <taxon>Eukaryota</taxon>
        <taxon>Fungi</taxon>
        <taxon>Fungi incertae sedis</taxon>
        <taxon>Zoopagomycota</taxon>
        <taxon>Zoopagomycotina</taxon>
        <taxon>Zoopagomycetes</taxon>
        <taxon>Zoopagales</taxon>
        <taxon>Piptocephalidaceae</taxon>
        <taxon>Syncephalis</taxon>
    </lineage>
</organism>
<reference evidence="3" key="1">
    <citation type="journal article" date="2018" name="Nat. Microbiol.">
        <title>Leveraging single-cell genomics to expand the fungal tree of life.</title>
        <authorList>
            <person name="Ahrendt S.R."/>
            <person name="Quandt C.A."/>
            <person name="Ciobanu D."/>
            <person name="Clum A."/>
            <person name="Salamov A."/>
            <person name="Andreopoulos B."/>
            <person name="Cheng J.F."/>
            <person name="Woyke T."/>
            <person name="Pelin A."/>
            <person name="Henrissat B."/>
            <person name="Reynolds N.K."/>
            <person name="Benny G.L."/>
            <person name="Smith M.E."/>
            <person name="James T.Y."/>
            <person name="Grigoriev I.V."/>
        </authorList>
    </citation>
    <scope>NUCLEOTIDE SEQUENCE [LARGE SCALE GENOMIC DNA]</scope>
    <source>
        <strain evidence="3">Benny S71-1</strain>
    </source>
</reference>
<sequence length="298" mass="32274">MSQRQCRRVDAALCVVSLRLAHGELGGGACGLDAVRAAVVASRHALRCGELRIARHQLAQREGEHHRVVGVERAEHHEDRGPQAPCCPDIGEMALPVALLATQPAHECQHGRRNRANNAGDSQQRQRQAAGRDAHEEPLEEPRRSLAREAARRLLHGLDDAGGEEQHAPVARPAGHGHARGAHRQRGHQIEGAQRVVQQTGGEEGHHADAERLHGLSDHPTAAAQLRSRARHLAALRRPPPLSQENRAGDGNDDDVDQRADTVDGQMHRLVGAVGEVHGDVAGGEVWRWRGVLHGDDA</sequence>
<evidence type="ECO:0000313" key="2">
    <source>
        <dbReference type="EMBL" id="RKP23658.1"/>
    </source>
</evidence>
<feature type="region of interest" description="Disordered" evidence="1">
    <location>
        <begin position="106"/>
        <end position="144"/>
    </location>
</feature>
<gene>
    <name evidence="2" type="ORF">SYNPS1DRAFT_30590</name>
</gene>
<dbReference type="AlphaFoldDB" id="A0A4P9YV41"/>
<feature type="compositionally biased region" description="Low complexity" evidence="1">
    <location>
        <begin position="119"/>
        <end position="129"/>
    </location>
</feature>
<proteinExistence type="predicted"/>
<evidence type="ECO:0000313" key="3">
    <source>
        <dbReference type="Proteomes" id="UP000278143"/>
    </source>
</evidence>
<protein>
    <submittedName>
        <fullName evidence="2">Uncharacterized protein</fullName>
    </submittedName>
</protein>